<sequence>MKKLWVCYLRLLEKDLCAKVFDNVKNLLVCALLFAAGTSALHAEQPVMLGLVSTRVTGVGLLVISALLMFLTISDGLHRVARMRYHKLLQLSLWVFYLILAVRMVQLVWSFRAE</sequence>
<name>A0A0D9ARE6_STUST</name>
<evidence type="ECO:0000256" key="1">
    <source>
        <dbReference type="SAM" id="Phobius"/>
    </source>
</evidence>
<protein>
    <submittedName>
        <fullName evidence="2">Uncharacterized protein</fullName>
    </submittedName>
</protein>
<keyword evidence="1" id="KW-0472">Membrane</keyword>
<proteinExistence type="predicted"/>
<organism evidence="2 3">
    <name type="scientific">Stutzerimonas stutzeri</name>
    <name type="common">Pseudomonas stutzeri</name>
    <dbReference type="NCBI Taxonomy" id="316"/>
    <lineage>
        <taxon>Bacteria</taxon>
        <taxon>Pseudomonadati</taxon>
        <taxon>Pseudomonadota</taxon>
        <taxon>Gammaproteobacteria</taxon>
        <taxon>Pseudomonadales</taxon>
        <taxon>Pseudomonadaceae</taxon>
        <taxon>Stutzerimonas</taxon>
    </lineage>
</organism>
<dbReference type="PATRIC" id="fig|316.101.peg.764"/>
<evidence type="ECO:0000313" key="3">
    <source>
        <dbReference type="Proteomes" id="UP000032487"/>
    </source>
</evidence>
<comment type="caution">
    <text evidence="2">The sequence shown here is derived from an EMBL/GenBank/DDBJ whole genome shotgun (WGS) entry which is preliminary data.</text>
</comment>
<accession>A0A0D9ARE6</accession>
<dbReference type="OrthoDB" id="7005332at2"/>
<keyword evidence="1" id="KW-1133">Transmembrane helix</keyword>
<dbReference type="AlphaFoldDB" id="A0A0D9ARE6"/>
<dbReference type="EMBL" id="JYHV01000011">
    <property type="protein sequence ID" value="KJH83578.1"/>
    <property type="molecule type" value="Genomic_DNA"/>
</dbReference>
<evidence type="ECO:0000313" key="2">
    <source>
        <dbReference type="EMBL" id="KJH83578.1"/>
    </source>
</evidence>
<reference evidence="2 3" key="1">
    <citation type="submission" date="2015-02" db="EMBL/GenBank/DDBJ databases">
        <title>Draft genome sequence of Pseudomonas stutzeri NT0128 isolated from wheat (Triticum turgidum) rhizosphere.</title>
        <authorList>
            <person name="Tovi N."/>
            <person name="Frenk S."/>
            <person name="Hadar Y."/>
            <person name="Minz D."/>
        </authorList>
    </citation>
    <scope>NUCLEOTIDE SEQUENCE [LARGE SCALE GENOMIC DNA]</scope>
    <source>
        <strain evidence="2 3">NT0128</strain>
    </source>
</reference>
<gene>
    <name evidence="2" type="ORF">UF78_05870</name>
</gene>
<feature type="transmembrane region" description="Helical" evidence="1">
    <location>
        <begin position="89"/>
        <end position="109"/>
    </location>
</feature>
<feature type="transmembrane region" description="Helical" evidence="1">
    <location>
        <begin position="59"/>
        <end position="77"/>
    </location>
</feature>
<keyword evidence="1" id="KW-0812">Transmembrane</keyword>
<dbReference type="RefSeq" id="WP_045161087.1">
    <property type="nucleotide sequence ID" value="NZ_JYHV01000011.1"/>
</dbReference>
<dbReference type="Proteomes" id="UP000032487">
    <property type="component" value="Unassembled WGS sequence"/>
</dbReference>